<accession>A0AAV6VGK6</accession>
<protein>
    <submittedName>
        <fullName evidence="2">Uncharacterized protein</fullName>
    </submittedName>
</protein>
<dbReference type="EMBL" id="JAFNEN010000078">
    <property type="protein sequence ID" value="KAG8195809.1"/>
    <property type="molecule type" value="Genomic_DNA"/>
</dbReference>
<dbReference type="Proteomes" id="UP000827092">
    <property type="component" value="Unassembled WGS sequence"/>
</dbReference>
<sequence length="530" mass="59918">MGKNKKRNKKNKKNNEQPFDVEVKVCTAVNINSTVKYPKVVDAQNQLTSLTITESNPQSTNSSKNSKEMLTELKKEIIAQNSTEIKMAKINPNSARNSQSPFEVNYKMEKKPFVGNNANEMQQKPKSNDEKKVQPWPENYSKAKIPMKTTSCRGISGHEVPAALKALGIYPEGKGYPGSSKITGTKPKATSQIRNSLVTDSLKNNQGEKHLRMFNQTIRQRVNTFENNWEKFAMLYPTWKSKRQNTIAKLQELVQKVHEEQRVFNQTNVFFKDLNVSSREIKDSNSSPTLDFFSSLAAFATDAASGLTSVAQAANADIHMTEFKKIMEDDKKITKPLHAVRSQCLEEYRNVEEVIRQCHFKTFGDTLGGISSVLKVGDLISDIKSAKGEDSVGQIIDDVALFFKRNANLEVLGEVYNSLNDYLDSNPAALEACKSAGKAMYGLYDTWGRNHNQGRLSIEGNMSLISNKVMLMEQRKELNELRLKASNDEENQAKLESEIHGAISSLQRELREISDVFEKNQAYNRRPWYF</sequence>
<name>A0AAV6VGK6_9ARAC</name>
<gene>
    <name evidence="2" type="ORF">JTE90_004812</name>
</gene>
<reference evidence="2 3" key="1">
    <citation type="journal article" date="2022" name="Nat. Ecol. Evol.">
        <title>A masculinizing supergene underlies an exaggerated male reproductive morph in a spider.</title>
        <authorList>
            <person name="Hendrickx F."/>
            <person name="De Corte Z."/>
            <person name="Sonet G."/>
            <person name="Van Belleghem S.M."/>
            <person name="Kostlbacher S."/>
            <person name="Vangestel C."/>
        </authorList>
    </citation>
    <scope>NUCLEOTIDE SEQUENCE [LARGE SCALE GENOMIC DNA]</scope>
    <source>
        <strain evidence="2">W744_W776</strain>
    </source>
</reference>
<evidence type="ECO:0000313" key="2">
    <source>
        <dbReference type="EMBL" id="KAG8195809.1"/>
    </source>
</evidence>
<evidence type="ECO:0000313" key="3">
    <source>
        <dbReference type="Proteomes" id="UP000827092"/>
    </source>
</evidence>
<evidence type="ECO:0000256" key="1">
    <source>
        <dbReference type="SAM" id="Coils"/>
    </source>
</evidence>
<dbReference type="AlphaFoldDB" id="A0AAV6VGK6"/>
<keyword evidence="1" id="KW-0175">Coiled coil</keyword>
<keyword evidence="3" id="KW-1185">Reference proteome</keyword>
<comment type="caution">
    <text evidence="2">The sequence shown here is derived from an EMBL/GenBank/DDBJ whole genome shotgun (WGS) entry which is preliminary data.</text>
</comment>
<organism evidence="2 3">
    <name type="scientific">Oedothorax gibbosus</name>
    <dbReference type="NCBI Taxonomy" id="931172"/>
    <lineage>
        <taxon>Eukaryota</taxon>
        <taxon>Metazoa</taxon>
        <taxon>Ecdysozoa</taxon>
        <taxon>Arthropoda</taxon>
        <taxon>Chelicerata</taxon>
        <taxon>Arachnida</taxon>
        <taxon>Araneae</taxon>
        <taxon>Araneomorphae</taxon>
        <taxon>Entelegynae</taxon>
        <taxon>Araneoidea</taxon>
        <taxon>Linyphiidae</taxon>
        <taxon>Erigoninae</taxon>
        <taxon>Oedothorax</taxon>
    </lineage>
</organism>
<proteinExistence type="predicted"/>
<feature type="coiled-coil region" evidence="1">
    <location>
        <begin position="471"/>
        <end position="498"/>
    </location>
</feature>